<feature type="domain" description="ABC transporter" evidence="6">
    <location>
        <begin position="6"/>
        <end position="241"/>
    </location>
</feature>
<keyword evidence="3" id="KW-0547">Nucleotide-binding</keyword>
<feature type="region of interest" description="Disordered" evidence="5">
    <location>
        <begin position="271"/>
        <end position="293"/>
    </location>
</feature>
<dbReference type="InterPro" id="IPR015856">
    <property type="entry name" value="ABC_transpr_CbiO/EcfA_su"/>
</dbReference>
<dbReference type="InterPro" id="IPR017871">
    <property type="entry name" value="ABC_transporter-like_CS"/>
</dbReference>
<protein>
    <recommendedName>
        <fullName evidence="6">ABC transporter domain-containing protein</fullName>
    </recommendedName>
</protein>
<evidence type="ECO:0000256" key="2">
    <source>
        <dbReference type="ARBA" id="ARBA00022448"/>
    </source>
</evidence>
<dbReference type="InterPro" id="IPR027417">
    <property type="entry name" value="P-loop_NTPase"/>
</dbReference>
<dbReference type="RefSeq" id="WP_284305663.1">
    <property type="nucleotide sequence ID" value="NZ_BSUO01000001.1"/>
</dbReference>
<dbReference type="SMART" id="SM00382">
    <property type="entry name" value="AAA"/>
    <property type="match status" value="1"/>
</dbReference>
<dbReference type="InterPro" id="IPR003439">
    <property type="entry name" value="ABC_transporter-like_ATP-bd"/>
</dbReference>
<comment type="caution">
    <text evidence="7">The sequence shown here is derived from an EMBL/GenBank/DDBJ whole genome shotgun (WGS) entry which is preliminary data.</text>
</comment>
<dbReference type="PROSITE" id="PS50893">
    <property type="entry name" value="ABC_TRANSPORTER_2"/>
    <property type="match status" value="1"/>
</dbReference>
<comment type="similarity">
    <text evidence="1">Belongs to the ABC transporter superfamily.</text>
</comment>
<feature type="region of interest" description="Disordered" evidence="5">
    <location>
        <begin position="207"/>
        <end position="246"/>
    </location>
</feature>
<dbReference type="InterPro" id="IPR003593">
    <property type="entry name" value="AAA+_ATPase"/>
</dbReference>
<evidence type="ECO:0000256" key="5">
    <source>
        <dbReference type="SAM" id="MobiDB-lite"/>
    </source>
</evidence>
<feature type="compositionally biased region" description="Low complexity" evidence="5">
    <location>
        <begin position="284"/>
        <end position="293"/>
    </location>
</feature>
<evidence type="ECO:0000313" key="8">
    <source>
        <dbReference type="Proteomes" id="UP001157126"/>
    </source>
</evidence>
<keyword evidence="8" id="KW-1185">Reference proteome</keyword>
<keyword evidence="4" id="KW-0067">ATP-binding</keyword>
<dbReference type="CDD" id="cd03225">
    <property type="entry name" value="ABC_cobalt_CbiO_domain1"/>
    <property type="match status" value="1"/>
</dbReference>
<sequence length="318" mass="33039">MSAAALEARGLTWTPLGQDDPILDGVDLRVEPGERVLLAGASGAGKSTLLRALAGVLGEAEAGDLDGQVRVDGEPVRAGDGRVGLVLQDPAVSLVAGRVGRDVAFGPENLGVPRAEIGERVAGALAAVDFPYGPEHRSAALSGGEAQRLALAGVLAMRPDVLLLDEPTAMLDDDSAAHVRDAVAGVVADRRVSLVVVEHRLDRWLGVGDGEGGDSGESPRISSTGSWCSDARGCSPTGRPRASCASTARRCWPPGSGCPACRRPSPRAWSFRSRGMGRPPAAPPDSWSSSAPASRVRCGGVCRWRAGPPRCRHWSTWT</sequence>
<accession>A0ABQ6IWB9</accession>
<evidence type="ECO:0000256" key="3">
    <source>
        <dbReference type="ARBA" id="ARBA00022741"/>
    </source>
</evidence>
<gene>
    <name evidence="7" type="ORF">GCM10025883_42670</name>
</gene>
<dbReference type="Proteomes" id="UP001157126">
    <property type="component" value="Unassembled WGS sequence"/>
</dbReference>
<dbReference type="PANTHER" id="PTHR43553">
    <property type="entry name" value="HEAVY METAL TRANSPORTER"/>
    <property type="match status" value="1"/>
</dbReference>
<dbReference type="PANTHER" id="PTHR43553:SF24">
    <property type="entry name" value="ENERGY-COUPLING FACTOR TRANSPORTER ATP-BINDING PROTEIN ECFA1"/>
    <property type="match status" value="1"/>
</dbReference>
<dbReference type="Gene3D" id="3.40.50.300">
    <property type="entry name" value="P-loop containing nucleotide triphosphate hydrolases"/>
    <property type="match status" value="1"/>
</dbReference>
<dbReference type="InterPro" id="IPR050095">
    <property type="entry name" value="ECF_ABC_transporter_ATP-bd"/>
</dbReference>
<dbReference type="PROSITE" id="PS00211">
    <property type="entry name" value="ABC_TRANSPORTER_1"/>
    <property type="match status" value="1"/>
</dbReference>
<evidence type="ECO:0000313" key="7">
    <source>
        <dbReference type="EMBL" id="GMA42222.1"/>
    </source>
</evidence>
<keyword evidence="2" id="KW-0813">Transport</keyword>
<dbReference type="SUPFAM" id="SSF52540">
    <property type="entry name" value="P-loop containing nucleoside triphosphate hydrolases"/>
    <property type="match status" value="1"/>
</dbReference>
<proteinExistence type="inferred from homology"/>
<organism evidence="7 8">
    <name type="scientific">Mobilicoccus caccae</name>
    <dbReference type="NCBI Taxonomy" id="1859295"/>
    <lineage>
        <taxon>Bacteria</taxon>
        <taxon>Bacillati</taxon>
        <taxon>Actinomycetota</taxon>
        <taxon>Actinomycetes</taxon>
        <taxon>Micrococcales</taxon>
        <taxon>Dermatophilaceae</taxon>
        <taxon>Mobilicoccus</taxon>
    </lineage>
</organism>
<evidence type="ECO:0000256" key="4">
    <source>
        <dbReference type="ARBA" id="ARBA00022840"/>
    </source>
</evidence>
<name>A0ABQ6IWB9_9MICO</name>
<evidence type="ECO:0000259" key="6">
    <source>
        <dbReference type="PROSITE" id="PS50893"/>
    </source>
</evidence>
<reference evidence="8" key="1">
    <citation type="journal article" date="2019" name="Int. J. Syst. Evol. Microbiol.">
        <title>The Global Catalogue of Microorganisms (GCM) 10K type strain sequencing project: providing services to taxonomists for standard genome sequencing and annotation.</title>
        <authorList>
            <consortium name="The Broad Institute Genomics Platform"/>
            <consortium name="The Broad Institute Genome Sequencing Center for Infectious Disease"/>
            <person name="Wu L."/>
            <person name="Ma J."/>
        </authorList>
    </citation>
    <scope>NUCLEOTIDE SEQUENCE [LARGE SCALE GENOMIC DNA]</scope>
    <source>
        <strain evidence="8">NBRC 113072</strain>
    </source>
</reference>
<evidence type="ECO:0000256" key="1">
    <source>
        <dbReference type="ARBA" id="ARBA00005417"/>
    </source>
</evidence>
<dbReference type="Pfam" id="PF00005">
    <property type="entry name" value="ABC_tran"/>
    <property type="match status" value="1"/>
</dbReference>
<dbReference type="EMBL" id="BSUO01000001">
    <property type="protein sequence ID" value="GMA42222.1"/>
    <property type="molecule type" value="Genomic_DNA"/>
</dbReference>